<dbReference type="EMBL" id="DS178382">
    <property type="protein sequence ID" value="EFP93114.1"/>
    <property type="molecule type" value="Genomic_DNA"/>
</dbReference>
<keyword evidence="3" id="KW-1185">Reference proteome</keyword>
<reference key="1">
    <citation type="submission" date="2007-01" db="EMBL/GenBank/DDBJ databases">
        <title>The Genome Sequence of Puccinia graminis f. sp. tritici Strain CRL 75-36-700-3.</title>
        <authorList>
            <consortium name="The Broad Institute Genome Sequencing Platform"/>
            <person name="Birren B."/>
            <person name="Lander E."/>
            <person name="Galagan J."/>
            <person name="Nusbaum C."/>
            <person name="Devon K."/>
            <person name="Cuomo C."/>
            <person name="Jaffe D."/>
            <person name="Butler J."/>
            <person name="Alvarez P."/>
            <person name="Gnerre S."/>
            <person name="Grabherr M."/>
            <person name="Mauceli E."/>
            <person name="Brockman W."/>
            <person name="Young S."/>
            <person name="LaButti K."/>
            <person name="Sykes S."/>
            <person name="DeCaprio D."/>
            <person name="Crawford M."/>
            <person name="Koehrsen M."/>
            <person name="Engels R."/>
            <person name="Montgomery P."/>
            <person name="Pearson M."/>
            <person name="Howarth C."/>
            <person name="Larson L."/>
            <person name="White J."/>
            <person name="Zeng Q."/>
            <person name="Kodira C."/>
            <person name="Yandava C."/>
            <person name="Alvarado L."/>
            <person name="O'Leary S."/>
            <person name="Szabo L."/>
            <person name="Dean R."/>
            <person name="Schein J."/>
        </authorList>
    </citation>
    <scope>NUCLEOTIDE SEQUENCE</scope>
    <source>
        <strain>CRL 75-36-700-3</strain>
    </source>
</reference>
<organism evidence="2 3">
    <name type="scientific">Puccinia graminis f. sp. tritici (strain CRL 75-36-700-3 / race SCCL)</name>
    <name type="common">Black stem rust fungus</name>
    <dbReference type="NCBI Taxonomy" id="418459"/>
    <lineage>
        <taxon>Eukaryota</taxon>
        <taxon>Fungi</taxon>
        <taxon>Dikarya</taxon>
        <taxon>Basidiomycota</taxon>
        <taxon>Pucciniomycotina</taxon>
        <taxon>Pucciniomycetes</taxon>
        <taxon>Pucciniales</taxon>
        <taxon>Pucciniaceae</taxon>
        <taxon>Puccinia</taxon>
    </lineage>
</organism>
<protein>
    <submittedName>
        <fullName evidence="2">Uncharacterized protein</fullName>
    </submittedName>
</protein>
<evidence type="ECO:0000313" key="3">
    <source>
        <dbReference type="Proteomes" id="UP000008783"/>
    </source>
</evidence>
<dbReference type="VEuPathDB" id="FungiDB:PGTG_19219"/>
<dbReference type="KEGG" id="pgr:PGTG_19219"/>
<proteinExistence type="predicted"/>
<dbReference type="Proteomes" id="UP000008783">
    <property type="component" value="Unassembled WGS sequence"/>
</dbReference>
<evidence type="ECO:0000313" key="2">
    <source>
        <dbReference type="EMBL" id="EFP93114.1"/>
    </source>
</evidence>
<name>E3L989_PUCGT</name>
<gene>
    <name evidence="2" type="ORF">PGTG_19219</name>
</gene>
<reference evidence="3" key="2">
    <citation type="journal article" date="2011" name="Proc. Natl. Acad. Sci. U.S.A.">
        <title>Obligate biotrophy features unraveled by the genomic analysis of rust fungi.</title>
        <authorList>
            <person name="Duplessis S."/>
            <person name="Cuomo C.A."/>
            <person name="Lin Y.-C."/>
            <person name="Aerts A."/>
            <person name="Tisserant E."/>
            <person name="Veneault-Fourrey C."/>
            <person name="Joly D.L."/>
            <person name="Hacquard S."/>
            <person name="Amselem J."/>
            <person name="Cantarel B.L."/>
            <person name="Chiu R."/>
            <person name="Coutinho P.M."/>
            <person name="Feau N."/>
            <person name="Field M."/>
            <person name="Frey P."/>
            <person name="Gelhaye E."/>
            <person name="Goldberg J."/>
            <person name="Grabherr M.G."/>
            <person name="Kodira C.D."/>
            <person name="Kohler A."/>
            <person name="Kuees U."/>
            <person name="Lindquist E.A."/>
            <person name="Lucas S.M."/>
            <person name="Mago R."/>
            <person name="Mauceli E."/>
            <person name="Morin E."/>
            <person name="Murat C."/>
            <person name="Pangilinan J.L."/>
            <person name="Park R."/>
            <person name="Pearson M."/>
            <person name="Quesneville H."/>
            <person name="Rouhier N."/>
            <person name="Sakthikumar S."/>
            <person name="Salamov A.A."/>
            <person name="Schmutz J."/>
            <person name="Selles B."/>
            <person name="Shapiro H."/>
            <person name="Tanguay P."/>
            <person name="Tuskan G.A."/>
            <person name="Henrissat B."/>
            <person name="Van de Peer Y."/>
            <person name="Rouze P."/>
            <person name="Ellis J.G."/>
            <person name="Dodds P.N."/>
            <person name="Schein J.E."/>
            <person name="Zhong S."/>
            <person name="Hamelin R.C."/>
            <person name="Grigoriev I.V."/>
            <person name="Szabo L.J."/>
            <person name="Martin F."/>
        </authorList>
    </citation>
    <scope>NUCLEOTIDE SEQUENCE [LARGE SCALE GENOMIC DNA]</scope>
    <source>
        <strain evidence="3">CRL 75-36-700-3 / race SCCL</strain>
    </source>
</reference>
<dbReference type="RefSeq" id="XP_003337533.1">
    <property type="nucleotide sequence ID" value="XM_003337485.2"/>
</dbReference>
<dbReference type="GeneID" id="10543179"/>
<evidence type="ECO:0000256" key="1">
    <source>
        <dbReference type="SAM" id="MobiDB-lite"/>
    </source>
</evidence>
<sequence>MSSRRQKRRGKRFPGFNRSEHDEASKSRRRRSTHVGNAKKFHIWNKCLKNDDTFDMRLRFGIKNPDVHKYEKDSRMQFSDPNSYSSTKPLHPAAYFIVRGTEIN</sequence>
<dbReference type="HOGENOM" id="CLU_2251385_0_0_1"/>
<feature type="compositionally biased region" description="Basic residues" evidence="1">
    <location>
        <begin position="27"/>
        <end position="36"/>
    </location>
</feature>
<feature type="region of interest" description="Disordered" evidence="1">
    <location>
        <begin position="1"/>
        <end position="36"/>
    </location>
</feature>
<accession>E3L989</accession>
<dbReference type="AlphaFoldDB" id="E3L989"/>
<dbReference type="InParanoid" id="E3L989"/>
<feature type="compositionally biased region" description="Basic residues" evidence="1">
    <location>
        <begin position="1"/>
        <end position="12"/>
    </location>
</feature>